<keyword evidence="2" id="KW-1185">Reference proteome</keyword>
<reference evidence="1" key="1">
    <citation type="submission" date="2022-04" db="EMBL/GenBank/DDBJ databases">
        <title>Genome of the entomopathogenic fungus Entomophthora muscae.</title>
        <authorList>
            <person name="Elya C."/>
            <person name="Lovett B.R."/>
            <person name="Lee E."/>
            <person name="Macias A.M."/>
            <person name="Hajek A.E."/>
            <person name="De Bivort B.L."/>
            <person name="Kasson M.T."/>
            <person name="De Fine Licht H.H."/>
            <person name="Stajich J.E."/>
        </authorList>
    </citation>
    <scope>NUCLEOTIDE SEQUENCE</scope>
    <source>
        <strain evidence="1">Berkeley</strain>
    </source>
</reference>
<evidence type="ECO:0000313" key="1">
    <source>
        <dbReference type="EMBL" id="KAJ9049617.1"/>
    </source>
</evidence>
<proteinExistence type="predicted"/>
<name>A0ACC2RHS6_9FUNG</name>
<gene>
    <name evidence="1" type="ORF">DSO57_1022507</name>
</gene>
<accession>A0ACC2RHS6</accession>
<dbReference type="EMBL" id="QTSX02007213">
    <property type="protein sequence ID" value="KAJ9049617.1"/>
    <property type="molecule type" value="Genomic_DNA"/>
</dbReference>
<organism evidence="1 2">
    <name type="scientific">Entomophthora muscae</name>
    <dbReference type="NCBI Taxonomy" id="34485"/>
    <lineage>
        <taxon>Eukaryota</taxon>
        <taxon>Fungi</taxon>
        <taxon>Fungi incertae sedis</taxon>
        <taxon>Zoopagomycota</taxon>
        <taxon>Entomophthoromycotina</taxon>
        <taxon>Entomophthoromycetes</taxon>
        <taxon>Entomophthorales</taxon>
        <taxon>Entomophthoraceae</taxon>
        <taxon>Entomophthora</taxon>
    </lineage>
</organism>
<comment type="caution">
    <text evidence="1">The sequence shown here is derived from an EMBL/GenBank/DDBJ whole genome shotgun (WGS) entry which is preliminary data.</text>
</comment>
<evidence type="ECO:0000313" key="2">
    <source>
        <dbReference type="Proteomes" id="UP001165960"/>
    </source>
</evidence>
<dbReference type="Proteomes" id="UP001165960">
    <property type="component" value="Unassembled WGS sequence"/>
</dbReference>
<protein>
    <submittedName>
        <fullName evidence="1">Uncharacterized protein</fullName>
    </submittedName>
</protein>
<sequence length="59" mass="6233">MFVAEQLEMGDFRLQNSRDSEIDGEIIADGVGYCGSSNQMLADGKAKAKPAKTGVGPDL</sequence>